<dbReference type="Proteomes" id="UP000015354">
    <property type="component" value="Unassembled WGS sequence"/>
</dbReference>
<organism evidence="1 2">
    <name type="scientific">Strigomonas culicis</name>
    <dbReference type="NCBI Taxonomy" id="28005"/>
    <lineage>
        <taxon>Eukaryota</taxon>
        <taxon>Discoba</taxon>
        <taxon>Euglenozoa</taxon>
        <taxon>Kinetoplastea</taxon>
        <taxon>Metakinetoplastina</taxon>
        <taxon>Trypanosomatida</taxon>
        <taxon>Trypanosomatidae</taxon>
        <taxon>Strigomonadinae</taxon>
        <taxon>Strigomonas</taxon>
    </lineage>
</organism>
<evidence type="ECO:0000313" key="2">
    <source>
        <dbReference type="Proteomes" id="UP000015354"/>
    </source>
</evidence>
<accession>S9UXR0</accession>
<keyword evidence="2" id="KW-1185">Reference proteome</keyword>
<gene>
    <name evidence="1" type="ORF">STCU_01032</name>
</gene>
<dbReference type="AlphaFoldDB" id="S9UXR0"/>
<sequence>MVSLFLLFLLLLCGLLDFLALLLHLLQLDLALLVVFRIPVRIGQPHERLRRQVPLAAMVGVIEEGSERVSKQRRERVVHAGLVLRVEELHLAAGDRVDDGVKQLPEDPEDARWINTDHLAQSLRVVVLNRLDDANAHGRLAVFEVRVRFKVGHADPLLHTDGHQRDEVVEACDHVPQRMLALGAPPHRHKHDRPVLAIPADKLPQVIIRVFHTVFTRPGSRPSLLEPLRCLFDHVKRLVHVEMAGDKVAQAAPRVVRLGVVPPCLLHHPNKRFVLLFLCRVQLLVARLPRLHHRWRPHLAQLP</sequence>
<evidence type="ECO:0000313" key="1">
    <source>
        <dbReference type="EMBL" id="EPY35642.1"/>
    </source>
</evidence>
<protein>
    <submittedName>
        <fullName evidence="1">Uncharacterized protein</fullName>
    </submittedName>
</protein>
<name>S9UXR0_9TRYP</name>
<proteinExistence type="predicted"/>
<dbReference type="EMBL" id="ATMH01001032">
    <property type="protein sequence ID" value="EPY35642.1"/>
    <property type="molecule type" value="Genomic_DNA"/>
</dbReference>
<comment type="caution">
    <text evidence="1">The sequence shown here is derived from an EMBL/GenBank/DDBJ whole genome shotgun (WGS) entry which is preliminary data.</text>
</comment>
<reference evidence="1 2" key="1">
    <citation type="journal article" date="2013" name="PLoS ONE">
        <title>Predicting the Proteins of Angomonas deanei, Strigomonas culicis and Their Respective Endosymbionts Reveals New Aspects of the Trypanosomatidae Family.</title>
        <authorList>
            <person name="Motta M.C."/>
            <person name="Martins A.C."/>
            <person name="de Souza S.S."/>
            <person name="Catta-Preta C.M."/>
            <person name="Silva R."/>
            <person name="Klein C.C."/>
            <person name="de Almeida L.G."/>
            <person name="de Lima Cunha O."/>
            <person name="Ciapina L.P."/>
            <person name="Brocchi M."/>
            <person name="Colabardini A.C."/>
            <person name="de Araujo Lima B."/>
            <person name="Machado C.R."/>
            <person name="de Almeida Soares C.M."/>
            <person name="Probst C.M."/>
            <person name="de Menezes C.B."/>
            <person name="Thompson C.E."/>
            <person name="Bartholomeu D.C."/>
            <person name="Gradia D.F."/>
            <person name="Pavoni D.P."/>
            <person name="Grisard E.C."/>
            <person name="Fantinatti-Garboggini F."/>
            <person name="Marchini F.K."/>
            <person name="Rodrigues-Luiz G.F."/>
            <person name="Wagner G."/>
            <person name="Goldman G.H."/>
            <person name="Fietto J.L."/>
            <person name="Elias M.C."/>
            <person name="Goldman M.H."/>
            <person name="Sagot M.F."/>
            <person name="Pereira M."/>
            <person name="Stoco P.H."/>
            <person name="de Mendonca-Neto R.P."/>
            <person name="Teixeira S.M."/>
            <person name="Maciel T.E."/>
            <person name="de Oliveira Mendes T.A."/>
            <person name="Urmenyi T.P."/>
            <person name="de Souza W."/>
            <person name="Schenkman S."/>
            <person name="de Vasconcelos A.T."/>
        </authorList>
    </citation>
    <scope>NUCLEOTIDE SEQUENCE [LARGE SCALE GENOMIC DNA]</scope>
</reference>